<keyword evidence="1" id="KW-0677">Repeat</keyword>
<dbReference type="FunCoup" id="C1EGM2">
    <property type="interactions" value="1610"/>
</dbReference>
<dbReference type="PANTHER" id="PTHR19316">
    <property type="entry name" value="PROTEIN FOLDING REGULATOR"/>
    <property type="match status" value="1"/>
</dbReference>
<dbReference type="eggNOG" id="KOG2160">
    <property type="taxonomic scope" value="Eukaryota"/>
</dbReference>
<dbReference type="OMA" id="DEMQLCA"/>
<dbReference type="InParanoid" id="C1EGM2"/>
<dbReference type="SUPFAM" id="SSF48371">
    <property type="entry name" value="ARM repeat"/>
    <property type="match status" value="1"/>
</dbReference>
<feature type="domain" description="Nucleotide exchange factor Fes1" evidence="3">
    <location>
        <begin position="17"/>
        <end position="105"/>
    </location>
</feature>
<evidence type="ECO:0000256" key="1">
    <source>
        <dbReference type="ARBA" id="ARBA00022737"/>
    </source>
</evidence>
<dbReference type="AlphaFoldDB" id="C1EGM2"/>
<sequence>MSDQKERMVPADRSNWNAILKWSMAQQGDGTSSEPAREISEEDRRWLLDAMASGFIDEIKRMKDIIACISAGIEATHDAEEIDARVELMEELTDRVSGVDNGGDLHTLGGLEPLVRYVASSPHARLRAAAAEVLGTTVQNHPKAQEAALGCDAMDPLLRMAAGEGDDAPPTDAAQAESTTTAQGDASEGTKELVKARVKALFALSCLLRGCTRAQEAFQLGDGFALLKNCLRVDHARLRTKALHLARHLATLDMRFMRACVDAGYVLAAAASLAGSLPRVFDRDADADANADLSADAFTEEDIEKGQVREAALRLMVDVARKVDFDAVPKAVDHLRSAIVVNAINAVGKAYTRFGREEKETYRDEMQLCAQLAKMFE</sequence>
<proteinExistence type="predicted"/>
<dbReference type="InterPro" id="IPR013918">
    <property type="entry name" value="Nucleotide_exch_fac_Fes1"/>
</dbReference>
<evidence type="ECO:0000313" key="5">
    <source>
        <dbReference type="Proteomes" id="UP000002009"/>
    </source>
</evidence>
<dbReference type="Pfam" id="PF08609">
    <property type="entry name" value="Fes1"/>
    <property type="match status" value="1"/>
</dbReference>
<keyword evidence="5" id="KW-1185">Reference proteome</keyword>
<dbReference type="RefSeq" id="XP_002505893.1">
    <property type="nucleotide sequence ID" value="XM_002505847.1"/>
</dbReference>
<dbReference type="KEGG" id="mis:MICPUN_109438"/>
<protein>
    <recommendedName>
        <fullName evidence="3">Nucleotide exchange factor Fes1 domain-containing protein</fullName>
    </recommendedName>
</protein>
<organism evidence="4 5">
    <name type="scientific">Micromonas commoda (strain RCC299 / NOUM17 / CCMP2709)</name>
    <name type="common">Picoplanktonic green alga</name>
    <dbReference type="NCBI Taxonomy" id="296587"/>
    <lineage>
        <taxon>Eukaryota</taxon>
        <taxon>Viridiplantae</taxon>
        <taxon>Chlorophyta</taxon>
        <taxon>Mamiellophyceae</taxon>
        <taxon>Mamiellales</taxon>
        <taxon>Mamiellaceae</taxon>
        <taxon>Micromonas</taxon>
    </lineage>
</organism>
<dbReference type="STRING" id="296587.C1EGM2"/>
<dbReference type="InterPro" id="IPR011989">
    <property type="entry name" value="ARM-like"/>
</dbReference>
<dbReference type="GO" id="GO:0000774">
    <property type="term" value="F:adenyl-nucleotide exchange factor activity"/>
    <property type="evidence" value="ECO:0007669"/>
    <property type="project" value="TreeGrafter"/>
</dbReference>
<dbReference type="PANTHER" id="PTHR19316:SF18">
    <property type="entry name" value="HSP70-BINDING PROTEIN 1"/>
    <property type="match status" value="1"/>
</dbReference>
<evidence type="ECO:0000313" key="4">
    <source>
        <dbReference type="EMBL" id="ACO67151.1"/>
    </source>
</evidence>
<dbReference type="EMBL" id="CP001332">
    <property type="protein sequence ID" value="ACO67151.1"/>
    <property type="molecule type" value="Genomic_DNA"/>
</dbReference>
<dbReference type="GeneID" id="8248824"/>
<dbReference type="Gene3D" id="1.25.10.10">
    <property type="entry name" value="Leucine-rich Repeat Variant"/>
    <property type="match status" value="1"/>
</dbReference>
<dbReference type="OrthoDB" id="10250458at2759"/>
<dbReference type="InterPro" id="IPR016024">
    <property type="entry name" value="ARM-type_fold"/>
</dbReference>
<gene>
    <name evidence="4" type="ORF">MICPUN_109438</name>
</gene>
<dbReference type="GO" id="GO:0005783">
    <property type="term" value="C:endoplasmic reticulum"/>
    <property type="evidence" value="ECO:0007669"/>
    <property type="project" value="TreeGrafter"/>
</dbReference>
<evidence type="ECO:0000259" key="3">
    <source>
        <dbReference type="Pfam" id="PF08609"/>
    </source>
</evidence>
<dbReference type="InterPro" id="IPR050693">
    <property type="entry name" value="Hsp70_NEF-Inhibitors"/>
</dbReference>
<accession>C1EGM2</accession>
<name>C1EGM2_MICCC</name>
<dbReference type="Proteomes" id="UP000002009">
    <property type="component" value="Chromosome 14"/>
</dbReference>
<feature type="region of interest" description="Disordered" evidence="2">
    <location>
        <begin position="161"/>
        <end position="189"/>
    </location>
</feature>
<evidence type="ECO:0000256" key="2">
    <source>
        <dbReference type="SAM" id="MobiDB-lite"/>
    </source>
</evidence>
<reference evidence="4 5" key="1">
    <citation type="journal article" date="2009" name="Science">
        <title>Green evolution and dynamic adaptations revealed by genomes of the marine picoeukaryotes Micromonas.</title>
        <authorList>
            <person name="Worden A.Z."/>
            <person name="Lee J.H."/>
            <person name="Mock T."/>
            <person name="Rouze P."/>
            <person name="Simmons M.P."/>
            <person name="Aerts A.L."/>
            <person name="Allen A.E."/>
            <person name="Cuvelier M.L."/>
            <person name="Derelle E."/>
            <person name="Everett M.V."/>
            <person name="Foulon E."/>
            <person name="Grimwood J."/>
            <person name="Gundlach H."/>
            <person name="Henrissat B."/>
            <person name="Napoli C."/>
            <person name="McDonald S.M."/>
            <person name="Parker M.S."/>
            <person name="Rombauts S."/>
            <person name="Salamov A."/>
            <person name="Von Dassow P."/>
            <person name="Badger J.H."/>
            <person name="Coutinho P.M."/>
            <person name="Demir E."/>
            <person name="Dubchak I."/>
            <person name="Gentemann C."/>
            <person name="Eikrem W."/>
            <person name="Gready J.E."/>
            <person name="John U."/>
            <person name="Lanier W."/>
            <person name="Lindquist E.A."/>
            <person name="Lucas S."/>
            <person name="Mayer K.F."/>
            <person name="Moreau H."/>
            <person name="Not F."/>
            <person name="Otillar R."/>
            <person name="Panaud O."/>
            <person name="Pangilinan J."/>
            <person name="Paulsen I."/>
            <person name="Piegu B."/>
            <person name="Poliakov A."/>
            <person name="Robbens S."/>
            <person name="Schmutz J."/>
            <person name="Toulza E."/>
            <person name="Wyss T."/>
            <person name="Zelensky A."/>
            <person name="Zhou K."/>
            <person name="Armbrust E.V."/>
            <person name="Bhattacharya D."/>
            <person name="Goodenough U.W."/>
            <person name="Van de Peer Y."/>
            <person name="Grigoriev I.V."/>
        </authorList>
    </citation>
    <scope>NUCLEOTIDE SEQUENCE [LARGE SCALE GENOMIC DNA]</scope>
    <source>
        <strain evidence="5">RCC299 / NOUM17</strain>
    </source>
</reference>